<gene>
    <name evidence="2" type="ORF">AFUS01_LOCUS4333</name>
</gene>
<accession>A0A8J2JII5</accession>
<name>A0A8J2JII5_9HEXA</name>
<dbReference type="AlphaFoldDB" id="A0A8J2JII5"/>
<keyword evidence="1" id="KW-1133">Transmembrane helix</keyword>
<evidence type="ECO:0000256" key="1">
    <source>
        <dbReference type="SAM" id="Phobius"/>
    </source>
</evidence>
<dbReference type="Proteomes" id="UP000708208">
    <property type="component" value="Unassembled WGS sequence"/>
</dbReference>
<evidence type="ECO:0000313" key="3">
    <source>
        <dbReference type="Proteomes" id="UP000708208"/>
    </source>
</evidence>
<keyword evidence="3" id="KW-1185">Reference proteome</keyword>
<sequence>MNYKNVTGHNPFSINYDETSRSFKIVSSKLYKYTVGIVYLGCTMSSSWNTIFVVIGTRESFLRWSFGGIMGMWIVYNIFIMSTLWLNQMHIIKFVNAQLDFTRHSITLEDGVVDVNKKIHSLIFVFILVPTMCLSMANMYNVETSFLHLPYLVMDRAHIVIYGLENYSSSVQCKT</sequence>
<feature type="transmembrane region" description="Helical" evidence="1">
    <location>
        <begin position="30"/>
        <end position="55"/>
    </location>
</feature>
<keyword evidence="1" id="KW-0472">Membrane</keyword>
<reference evidence="2" key="1">
    <citation type="submission" date="2021-06" db="EMBL/GenBank/DDBJ databases">
        <authorList>
            <person name="Hodson N. C."/>
            <person name="Mongue J. A."/>
            <person name="Jaron S. K."/>
        </authorList>
    </citation>
    <scope>NUCLEOTIDE SEQUENCE</scope>
</reference>
<evidence type="ECO:0000313" key="2">
    <source>
        <dbReference type="EMBL" id="CAG7701408.1"/>
    </source>
</evidence>
<comment type="caution">
    <text evidence="2">The sequence shown here is derived from an EMBL/GenBank/DDBJ whole genome shotgun (WGS) entry which is preliminary data.</text>
</comment>
<dbReference type="EMBL" id="CAJVCH010026980">
    <property type="protein sequence ID" value="CAG7701408.1"/>
    <property type="molecule type" value="Genomic_DNA"/>
</dbReference>
<proteinExistence type="predicted"/>
<feature type="transmembrane region" description="Helical" evidence="1">
    <location>
        <begin position="122"/>
        <end position="140"/>
    </location>
</feature>
<organism evidence="2 3">
    <name type="scientific">Allacma fusca</name>
    <dbReference type="NCBI Taxonomy" id="39272"/>
    <lineage>
        <taxon>Eukaryota</taxon>
        <taxon>Metazoa</taxon>
        <taxon>Ecdysozoa</taxon>
        <taxon>Arthropoda</taxon>
        <taxon>Hexapoda</taxon>
        <taxon>Collembola</taxon>
        <taxon>Symphypleona</taxon>
        <taxon>Sminthuridae</taxon>
        <taxon>Allacma</taxon>
    </lineage>
</organism>
<protein>
    <submittedName>
        <fullName evidence="2">Uncharacterized protein</fullName>
    </submittedName>
</protein>
<keyword evidence="1" id="KW-0812">Transmembrane</keyword>
<feature type="transmembrane region" description="Helical" evidence="1">
    <location>
        <begin position="61"/>
        <end position="86"/>
    </location>
</feature>
<feature type="non-terminal residue" evidence="2">
    <location>
        <position position="175"/>
    </location>
</feature>